<dbReference type="PROSITE" id="PS00636">
    <property type="entry name" value="DNAJ_1"/>
    <property type="match status" value="1"/>
</dbReference>
<dbReference type="OrthoDB" id="550424at2759"/>
<dbReference type="PROSITE" id="PS50076">
    <property type="entry name" value="DNAJ_2"/>
    <property type="match status" value="1"/>
</dbReference>
<dbReference type="SUPFAM" id="SSF49493">
    <property type="entry name" value="HSP40/DnaJ peptide-binding domain"/>
    <property type="match status" value="2"/>
</dbReference>
<dbReference type="Gene3D" id="2.60.260.20">
    <property type="entry name" value="Urease metallochaperone UreE, N-terminal domain"/>
    <property type="match status" value="2"/>
</dbReference>
<dbReference type="OMA" id="IQVCDEC"/>
<proteinExistence type="predicted"/>
<dbReference type="GO" id="GO:0042026">
    <property type="term" value="P:protein refolding"/>
    <property type="evidence" value="ECO:0000318"/>
    <property type="project" value="GO_Central"/>
</dbReference>
<protein>
    <submittedName>
        <fullName evidence="2">DnaJ domain containing protein</fullName>
    </submittedName>
</protein>
<dbReference type="GO" id="GO:0005737">
    <property type="term" value="C:cytoplasm"/>
    <property type="evidence" value="ECO:0000318"/>
    <property type="project" value="GO_Central"/>
</dbReference>
<dbReference type="Gene3D" id="1.10.287.110">
    <property type="entry name" value="DnaJ domain"/>
    <property type="match status" value="1"/>
</dbReference>
<dbReference type="InterPro" id="IPR008971">
    <property type="entry name" value="HSP40/DnaJ_pept-bd"/>
</dbReference>
<dbReference type="SMART" id="SM00271">
    <property type="entry name" value="DnaJ"/>
    <property type="match status" value="1"/>
</dbReference>
<organism evidence="2 3">
    <name type="scientific">Trichomonas vaginalis (strain ATCC PRA-98 / G3)</name>
    <dbReference type="NCBI Taxonomy" id="412133"/>
    <lineage>
        <taxon>Eukaryota</taxon>
        <taxon>Metamonada</taxon>
        <taxon>Parabasalia</taxon>
        <taxon>Trichomonadida</taxon>
        <taxon>Trichomonadidae</taxon>
        <taxon>Trichomonas</taxon>
    </lineage>
</organism>
<keyword evidence="3" id="KW-1185">Reference proteome</keyword>
<evidence type="ECO:0000313" key="3">
    <source>
        <dbReference type="Proteomes" id="UP000001542"/>
    </source>
</evidence>
<dbReference type="eggNOG" id="KOG0713">
    <property type="taxonomic scope" value="Eukaryota"/>
</dbReference>
<dbReference type="SMR" id="A2F753"/>
<dbReference type="EMBL" id="DS113643">
    <property type="protein sequence ID" value="EAX99290.1"/>
    <property type="molecule type" value="Genomic_DNA"/>
</dbReference>
<dbReference type="GO" id="GO:0051087">
    <property type="term" value="F:protein-folding chaperone binding"/>
    <property type="evidence" value="ECO:0000318"/>
    <property type="project" value="GO_Central"/>
</dbReference>
<dbReference type="GO" id="GO:0051082">
    <property type="term" value="F:unfolded protein binding"/>
    <property type="evidence" value="ECO:0007669"/>
    <property type="project" value="InterPro"/>
</dbReference>
<evidence type="ECO:0000259" key="1">
    <source>
        <dbReference type="PROSITE" id="PS50076"/>
    </source>
</evidence>
<accession>A2F753</accession>
<dbReference type="STRING" id="5722.A2F753"/>
<dbReference type="GO" id="GO:0030544">
    <property type="term" value="F:Hsp70 protein binding"/>
    <property type="evidence" value="ECO:0007669"/>
    <property type="project" value="InterPro"/>
</dbReference>
<dbReference type="Pfam" id="PF00226">
    <property type="entry name" value="DnaJ"/>
    <property type="match status" value="1"/>
</dbReference>
<dbReference type="PRINTS" id="PR00625">
    <property type="entry name" value="JDOMAIN"/>
</dbReference>
<reference evidence="2" key="2">
    <citation type="journal article" date="2007" name="Science">
        <title>Draft genome sequence of the sexually transmitted pathogen Trichomonas vaginalis.</title>
        <authorList>
            <person name="Carlton J.M."/>
            <person name="Hirt R.P."/>
            <person name="Silva J.C."/>
            <person name="Delcher A.L."/>
            <person name="Schatz M."/>
            <person name="Zhao Q."/>
            <person name="Wortman J.R."/>
            <person name="Bidwell S.L."/>
            <person name="Alsmark U.C.M."/>
            <person name="Besteiro S."/>
            <person name="Sicheritz-Ponten T."/>
            <person name="Noel C.J."/>
            <person name="Dacks J.B."/>
            <person name="Foster P.G."/>
            <person name="Simillion C."/>
            <person name="Van de Peer Y."/>
            <person name="Miranda-Saavedra D."/>
            <person name="Barton G.J."/>
            <person name="Westrop G.D."/>
            <person name="Mueller S."/>
            <person name="Dessi D."/>
            <person name="Fiori P.L."/>
            <person name="Ren Q."/>
            <person name="Paulsen I."/>
            <person name="Zhang H."/>
            <person name="Bastida-Corcuera F.D."/>
            <person name="Simoes-Barbosa A."/>
            <person name="Brown M.T."/>
            <person name="Hayes R.D."/>
            <person name="Mukherjee M."/>
            <person name="Okumura C.Y."/>
            <person name="Schneider R."/>
            <person name="Smith A.J."/>
            <person name="Vanacova S."/>
            <person name="Villalvazo M."/>
            <person name="Haas B.J."/>
            <person name="Pertea M."/>
            <person name="Feldblyum T.V."/>
            <person name="Utterback T.R."/>
            <person name="Shu C.L."/>
            <person name="Osoegawa K."/>
            <person name="de Jong P.J."/>
            <person name="Hrdy I."/>
            <person name="Horvathova L."/>
            <person name="Zubacova Z."/>
            <person name="Dolezal P."/>
            <person name="Malik S.B."/>
            <person name="Logsdon J.M. Jr."/>
            <person name="Henze K."/>
            <person name="Gupta A."/>
            <person name="Wang C.C."/>
            <person name="Dunne R.L."/>
            <person name="Upcroft J.A."/>
            <person name="Upcroft P."/>
            <person name="White O."/>
            <person name="Salzberg S.L."/>
            <person name="Tang P."/>
            <person name="Chiu C.-H."/>
            <person name="Lee Y.-S."/>
            <person name="Embley T.M."/>
            <person name="Coombs G.H."/>
            <person name="Mottram J.C."/>
            <person name="Tachezy J."/>
            <person name="Fraser-Liggett C.M."/>
            <person name="Johnson P.J."/>
        </authorList>
    </citation>
    <scope>NUCLEOTIDE SEQUENCE [LARGE SCALE GENOMIC DNA]</scope>
    <source>
        <strain evidence="2">G3</strain>
    </source>
</reference>
<name>A2F753_TRIV3</name>
<evidence type="ECO:0000313" key="2">
    <source>
        <dbReference type="EMBL" id="EAX99290.1"/>
    </source>
</evidence>
<dbReference type="AlphaFoldDB" id="A2F753"/>
<dbReference type="SUPFAM" id="SSF46565">
    <property type="entry name" value="Chaperone J-domain"/>
    <property type="match status" value="1"/>
</dbReference>
<dbReference type="InterPro" id="IPR002939">
    <property type="entry name" value="DnaJ_C"/>
</dbReference>
<dbReference type="KEGG" id="tva:4757096"/>
<dbReference type="RefSeq" id="XP_001312220.1">
    <property type="nucleotide sequence ID" value="XM_001312219.1"/>
</dbReference>
<dbReference type="PANTHER" id="PTHR43888">
    <property type="entry name" value="DNAJ-LIKE-2, ISOFORM A-RELATED"/>
    <property type="match status" value="1"/>
</dbReference>
<dbReference type="InterPro" id="IPR018253">
    <property type="entry name" value="DnaJ_domain_CS"/>
</dbReference>
<dbReference type="InParanoid" id="A2F753"/>
<dbReference type="InterPro" id="IPR001623">
    <property type="entry name" value="DnaJ_domain"/>
</dbReference>
<reference evidence="2" key="1">
    <citation type="submission" date="2006-10" db="EMBL/GenBank/DDBJ databases">
        <authorList>
            <person name="Amadeo P."/>
            <person name="Zhao Q."/>
            <person name="Wortman J."/>
            <person name="Fraser-Liggett C."/>
            <person name="Carlton J."/>
        </authorList>
    </citation>
    <scope>NUCLEOTIDE SEQUENCE</scope>
    <source>
        <strain evidence="2">G3</strain>
    </source>
</reference>
<dbReference type="InterPro" id="IPR036869">
    <property type="entry name" value="J_dom_sf"/>
</dbReference>
<dbReference type="FunFam" id="2.60.260.20:FF:000013">
    <property type="entry name" value="DnaJ subfamily B member 11"/>
    <property type="match status" value="1"/>
</dbReference>
<dbReference type="VEuPathDB" id="TrichDB:TVAGG3_0258800"/>
<dbReference type="InterPro" id="IPR044713">
    <property type="entry name" value="DNJA1/2-like"/>
</dbReference>
<dbReference type="Pfam" id="PF01556">
    <property type="entry name" value="DnaJ_C"/>
    <property type="match status" value="1"/>
</dbReference>
<dbReference type="Proteomes" id="UP000001542">
    <property type="component" value="Unassembled WGS sequence"/>
</dbReference>
<dbReference type="CDD" id="cd06257">
    <property type="entry name" value="DnaJ"/>
    <property type="match status" value="1"/>
</dbReference>
<dbReference type="VEuPathDB" id="TrichDB:TVAG_113060"/>
<sequence length="307" mass="34721">MFEILSLISLISSNQNRDFYDILKVKHDATESQIKRSYQKLSQMYHPDKNKTAEAAKIFTDVNDAYQTLYNSNKRRIYDLYGEPGVHLYESPLQENDPMAALTKQNLQDSQQAKIHHKGKNLKLTYAVPLEDFYTGRPLELNMTRSNMCRCPEAGYYCLKCRGKSTIRETKIIKGFIERGFEEGKVILYKGYGDVSENNGPGDLEVSIISKSHPIYKREGSNLHATVDITLRESLLGFKRNIDGIDGNPLSIETSAPFSKPLVIKGRGLPKYLYPGAFGDVIVHANIKYPKDLSPDVKSKVVSLISM</sequence>
<gene>
    <name evidence="2" type="ORF">TVAG_113060</name>
</gene>
<dbReference type="CDD" id="cd10747">
    <property type="entry name" value="DnaJ_C"/>
    <property type="match status" value="1"/>
</dbReference>
<feature type="domain" description="J" evidence="1">
    <location>
        <begin position="18"/>
        <end position="82"/>
    </location>
</feature>